<dbReference type="GO" id="GO:0016787">
    <property type="term" value="F:hydrolase activity"/>
    <property type="evidence" value="ECO:0007669"/>
    <property type="project" value="UniProtKB-KW"/>
</dbReference>
<feature type="region of interest" description="Disordered" evidence="3">
    <location>
        <begin position="245"/>
        <end position="336"/>
    </location>
</feature>
<evidence type="ECO:0000259" key="4">
    <source>
        <dbReference type="Pfam" id="PF00857"/>
    </source>
</evidence>
<dbReference type="InterPro" id="IPR050272">
    <property type="entry name" value="Isochorismatase-like_hydrls"/>
</dbReference>
<gene>
    <name evidence="6" type="ORF">Pfra01_002635800</name>
</gene>
<evidence type="ECO:0000256" key="3">
    <source>
        <dbReference type="SAM" id="MobiDB-lite"/>
    </source>
</evidence>
<dbReference type="CDD" id="cd04818">
    <property type="entry name" value="PA_subtilisin_1"/>
    <property type="match status" value="1"/>
</dbReference>
<evidence type="ECO:0000256" key="2">
    <source>
        <dbReference type="ARBA" id="ARBA00022801"/>
    </source>
</evidence>
<dbReference type="InterPro" id="IPR036380">
    <property type="entry name" value="Isochorismatase-like_sf"/>
</dbReference>
<feature type="compositionally biased region" description="Basic and acidic residues" evidence="3">
    <location>
        <begin position="259"/>
        <end position="269"/>
    </location>
</feature>
<accession>A0A9W7D6J1</accession>
<name>A0A9W7D6J1_9STRA</name>
<evidence type="ECO:0000313" key="7">
    <source>
        <dbReference type="Proteomes" id="UP001165121"/>
    </source>
</evidence>
<reference evidence="6" key="1">
    <citation type="submission" date="2023-04" db="EMBL/GenBank/DDBJ databases">
        <title>Phytophthora fragariaefolia NBRC 109709.</title>
        <authorList>
            <person name="Ichikawa N."/>
            <person name="Sato H."/>
            <person name="Tonouchi N."/>
        </authorList>
    </citation>
    <scope>NUCLEOTIDE SEQUENCE</scope>
    <source>
        <strain evidence="6">NBRC 109709</strain>
    </source>
</reference>
<evidence type="ECO:0000313" key="6">
    <source>
        <dbReference type="EMBL" id="GMF60699.1"/>
    </source>
</evidence>
<dbReference type="Pfam" id="PF02225">
    <property type="entry name" value="PA"/>
    <property type="match status" value="1"/>
</dbReference>
<protein>
    <submittedName>
        <fullName evidence="6">Unnamed protein product</fullName>
    </submittedName>
</protein>
<dbReference type="SUPFAM" id="SSF52025">
    <property type="entry name" value="PA domain"/>
    <property type="match status" value="1"/>
</dbReference>
<organism evidence="6 7">
    <name type="scientific">Phytophthora fragariaefolia</name>
    <dbReference type="NCBI Taxonomy" id="1490495"/>
    <lineage>
        <taxon>Eukaryota</taxon>
        <taxon>Sar</taxon>
        <taxon>Stramenopiles</taxon>
        <taxon>Oomycota</taxon>
        <taxon>Peronosporomycetes</taxon>
        <taxon>Peronosporales</taxon>
        <taxon>Peronosporaceae</taxon>
        <taxon>Phytophthora</taxon>
    </lineage>
</organism>
<dbReference type="AlphaFoldDB" id="A0A9W7D6J1"/>
<comment type="similarity">
    <text evidence="1">Belongs to the isochorismatase family.</text>
</comment>
<sequence>MTCTGQAGPTDNVRYTYAVAVAVAVAAARSAGSAAAVETADENEDENENETESVIDAVAVAAARSDAAADAKLERAGQEQRLRVGGNTIDTGAAEASVELVYCPLADFGARGAREGQDVYAQAAVAQPVTAHEPLANAPELLGKIAVVQRGRCDFVSKVLHAQQAGAIAVLVANPGGGAQAFVMDAGRRRDRLADSVSIPAMMVSGLHSTAVFQEIREAYLDRRELCFTIRFLGAPTASQVLEQQEWRQRQNRNAPRAGEAKQQRELQQREAAPLLRTRLGKTAQSRGSAPASVAGSVLATPSTSAGEMTSDYWSPASSRSSSASGRGRARDQDDDIRRAGNQRELQQIEGIEGAAALAMLHWCPITTALVILDVQNYFTMRHGYAAKETMGSVYSGSDDEFGIERLTEPARCSSPKGLSSLEFYESVDNVLIPTIQDVLLASRATEGMEVIYSVVESATRDGRERSRAHKHAGIHVPKHGFGAQVPKRIAPDDGSDIVLPRTGVNVFAATNLDYLLRNLMVTHIVVMGISVLGSIESCVQTALDRGYQVSVLKEALLPLIGPSMSSKKASMLEGFSKRGVQVLSAADFVDKLQSFA</sequence>
<evidence type="ECO:0000256" key="1">
    <source>
        <dbReference type="ARBA" id="ARBA00006336"/>
    </source>
</evidence>
<feature type="domain" description="PA" evidence="5">
    <location>
        <begin position="131"/>
        <end position="206"/>
    </location>
</feature>
<evidence type="ECO:0000259" key="5">
    <source>
        <dbReference type="Pfam" id="PF02225"/>
    </source>
</evidence>
<comment type="caution">
    <text evidence="6">The sequence shown here is derived from an EMBL/GenBank/DDBJ whole genome shotgun (WGS) entry which is preliminary data.</text>
</comment>
<dbReference type="EMBL" id="BSXT01005502">
    <property type="protein sequence ID" value="GMF60699.1"/>
    <property type="molecule type" value="Genomic_DNA"/>
</dbReference>
<dbReference type="Gene3D" id="3.50.30.30">
    <property type="match status" value="1"/>
</dbReference>
<keyword evidence="7" id="KW-1185">Reference proteome</keyword>
<dbReference type="Proteomes" id="UP001165121">
    <property type="component" value="Unassembled WGS sequence"/>
</dbReference>
<dbReference type="InterPro" id="IPR000868">
    <property type="entry name" value="Isochorismatase-like_dom"/>
</dbReference>
<dbReference type="OrthoDB" id="77835at2759"/>
<feature type="compositionally biased region" description="Low complexity" evidence="3">
    <location>
        <begin position="317"/>
        <end position="327"/>
    </location>
</feature>
<feature type="domain" description="Isochorismatase-like" evidence="4">
    <location>
        <begin position="430"/>
        <end position="587"/>
    </location>
</feature>
<dbReference type="InterPro" id="IPR003137">
    <property type="entry name" value="PA_domain"/>
</dbReference>
<dbReference type="InterPro" id="IPR046450">
    <property type="entry name" value="PA_dom_sf"/>
</dbReference>
<dbReference type="PANTHER" id="PTHR43540">
    <property type="entry name" value="PEROXYUREIDOACRYLATE/UREIDOACRYLATE AMIDOHYDROLASE-RELATED"/>
    <property type="match status" value="1"/>
</dbReference>
<dbReference type="PANTHER" id="PTHR43540:SF1">
    <property type="entry name" value="ISOCHORISMATASE HYDROLASE"/>
    <property type="match status" value="1"/>
</dbReference>
<dbReference type="Pfam" id="PF00857">
    <property type="entry name" value="Isochorismatase"/>
    <property type="match status" value="1"/>
</dbReference>
<dbReference type="SUPFAM" id="SSF52499">
    <property type="entry name" value="Isochorismatase-like hydrolases"/>
    <property type="match status" value="1"/>
</dbReference>
<dbReference type="Gene3D" id="3.40.50.850">
    <property type="entry name" value="Isochorismatase-like"/>
    <property type="match status" value="1"/>
</dbReference>
<keyword evidence="2" id="KW-0378">Hydrolase</keyword>
<proteinExistence type="inferred from homology"/>